<dbReference type="PRINTS" id="PR00455">
    <property type="entry name" value="HTHTETR"/>
</dbReference>
<keyword evidence="2 4" id="KW-0238">DNA-binding</keyword>
<gene>
    <name evidence="6" type="ORF">Krac_5595</name>
</gene>
<evidence type="ECO:0000313" key="7">
    <source>
        <dbReference type="Proteomes" id="UP000004508"/>
    </source>
</evidence>
<dbReference type="EMBL" id="ADVG01000003">
    <property type="protein sequence ID" value="EFH84527.1"/>
    <property type="molecule type" value="Genomic_DNA"/>
</dbReference>
<dbReference type="Proteomes" id="UP000004508">
    <property type="component" value="Unassembled WGS sequence"/>
</dbReference>
<dbReference type="Gene3D" id="1.10.357.10">
    <property type="entry name" value="Tetracycline Repressor, domain 2"/>
    <property type="match status" value="1"/>
</dbReference>
<dbReference type="InterPro" id="IPR009057">
    <property type="entry name" value="Homeodomain-like_sf"/>
</dbReference>
<dbReference type="InterPro" id="IPR036271">
    <property type="entry name" value="Tet_transcr_reg_TetR-rel_C_sf"/>
</dbReference>
<accession>D6TWE4</accession>
<evidence type="ECO:0000256" key="3">
    <source>
        <dbReference type="ARBA" id="ARBA00023163"/>
    </source>
</evidence>
<dbReference type="PANTHER" id="PTHR30055:SF234">
    <property type="entry name" value="HTH-TYPE TRANSCRIPTIONAL REGULATOR BETI"/>
    <property type="match status" value="1"/>
</dbReference>
<dbReference type="AlphaFoldDB" id="D6TWE4"/>
<feature type="DNA-binding region" description="H-T-H motif" evidence="4">
    <location>
        <begin position="38"/>
        <end position="57"/>
    </location>
</feature>
<dbReference type="InParanoid" id="D6TWE4"/>
<dbReference type="PANTHER" id="PTHR30055">
    <property type="entry name" value="HTH-TYPE TRANSCRIPTIONAL REGULATOR RUTR"/>
    <property type="match status" value="1"/>
</dbReference>
<dbReference type="STRING" id="485913.Krac_5595"/>
<evidence type="ECO:0000313" key="6">
    <source>
        <dbReference type="EMBL" id="EFH84527.1"/>
    </source>
</evidence>
<evidence type="ECO:0000259" key="5">
    <source>
        <dbReference type="PROSITE" id="PS50977"/>
    </source>
</evidence>
<dbReference type="RefSeq" id="WP_007916163.1">
    <property type="nucleotide sequence ID" value="NZ_ADVG01000003.1"/>
</dbReference>
<proteinExistence type="predicted"/>
<keyword evidence="1" id="KW-0805">Transcription regulation</keyword>
<dbReference type="InterPro" id="IPR001647">
    <property type="entry name" value="HTH_TetR"/>
</dbReference>
<dbReference type="SUPFAM" id="SSF48498">
    <property type="entry name" value="Tetracyclin repressor-like, C-terminal domain"/>
    <property type="match status" value="1"/>
</dbReference>
<reference evidence="6 7" key="1">
    <citation type="journal article" date="2011" name="Stand. Genomic Sci.">
        <title>Non-contiguous finished genome sequence and contextual data of the filamentous soil bacterium Ktedonobacter racemifer type strain (SOSP1-21).</title>
        <authorList>
            <person name="Chang Y.J."/>
            <person name="Land M."/>
            <person name="Hauser L."/>
            <person name="Chertkov O."/>
            <person name="Del Rio T.G."/>
            <person name="Nolan M."/>
            <person name="Copeland A."/>
            <person name="Tice H."/>
            <person name="Cheng J.F."/>
            <person name="Lucas S."/>
            <person name="Han C."/>
            <person name="Goodwin L."/>
            <person name="Pitluck S."/>
            <person name="Ivanova N."/>
            <person name="Ovchinikova G."/>
            <person name="Pati A."/>
            <person name="Chen A."/>
            <person name="Palaniappan K."/>
            <person name="Mavromatis K."/>
            <person name="Liolios K."/>
            <person name="Brettin T."/>
            <person name="Fiebig A."/>
            <person name="Rohde M."/>
            <person name="Abt B."/>
            <person name="Goker M."/>
            <person name="Detter J.C."/>
            <person name="Woyke T."/>
            <person name="Bristow J."/>
            <person name="Eisen J.A."/>
            <person name="Markowitz V."/>
            <person name="Hugenholtz P."/>
            <person name="Kyrpides N.C."/>
            <person name="Klenk H.P."/>
            <person name="Lapidus A."/>
        </authorList>
    </citation>
    <scope>NUCLEOTIDE SEQUENCE [LARGE SCALE GENOMIC DNA]</scope>
    <source>
        <strain evidence="7">DSM 44963</strain>
    </source>
</reference>
<comment type="caution">
    <text evidence="6">The sequence shown here is derived from an EMBL/GenBank/DDBJ whole genome shotgun (WGS) entry which is preliminary data.</text>
</comment>
<dbReference type="eggNOG" id="COG1309">
    <property type="taxonomic scope" value="Bacteria"/>
</dbReference>
<keyword evidence="7" id="KW-1185">Reference proteome</keyword>
<evidence type="ECO:0000256" key="1">
    <source>
        <dbReference type="ARBA" id="ARBA00023015"/>
    </source>
</evidence>
<dbReference type="PROSITE" id="PS50977">
    <property type="entry name" value="HTH_TETR_2"/>
    <property type="match status" value="1"/>
</dbReference>
<evidence type="ECO:0000256" key="2">
    <source>
        <dbReference type="ARBA" id="ARBA00023125"/>
    </source>
</evidence>
<dbReference type="GO" id="GO:0003700">
    <property type="term" value="F:DNA-binding transcription factor activity"/>
    <property type="evidence" value="ECO:0007669"/>
    <property type="project" value="TreeGrafter"/>
</dbReference>
<dbReference type="Pfam" id="PF21597">
    <property type="entry name" value="TetR_C_43"/>
    <property type="match status" value="1"/>
</dbReference>
<evidence type="ECO:0000256" key="4">
    <source>
        <dbReference type="PROSITE-ProRule" id="PRU00335"/>
    </source>
</evidence>
<organism evidence="6 7">
    <name type="scientific">Ktedonobacter racemifer DSM 44963</name>
    <dbReference type="NCBI Taxonomy" id="485913"/>
    <lineage>
        <taxon>Bacteria</taxon>
        <taxon>Bacillati</taxon>
        <taxon>Chloroflexota</taxon>
        <taxon>Ktedonobacteria</taxon>
        <taxon>Ktedonobacterales</taxon>
        <taxon>Ktedonobacteraceae</taxon>
        <taxon>Ktedonobacter</taxon>
    </lineage>
</organism>
<name>D6TWE4_KTERA</name>
<sequence length="195" mass="21336">MNEPPQANRPMRADAQRNYASLLKTARVAVTERGADIVLEDIARSAGVAIGTLYRHFPTRQDLLEAVFLDETNELRACAGEFASAPVPLDALISWLRLQMDFAARGRSMGAAIMAAKHVPGTRIYDANKAMHEAGEVLLLRAQAAEQIRTDVHILDVIRLVYGIALVNEHASDPDGANRMLDLVIAGIRTKPSRD</sequence>
<dbReference type="InterPro" id="IPR050109">
    <property type="entry name" value="HTH-type_TetR-like_transc_reg"/>
</dbReference>
<protein>
    <submittedName>
        <fullName evidence="6">Transcriptional regulator, TetR family</fullName>
    </submittedName>
</protein>
<dbReference type="OrthoDB" id="2388018at2"/>
<dbReference type="SUPFAM" id="SSF46689">
    <property type="entry name" value="Homeodomain-like"/>
    <property type="match status" value="1"/>
</dbReference>
<dbReference type="InterPro" id="IPR049445">
    <property type="entry name" value="TetR_SbtR-like_C"/>
</dbReference>
<dbReference type="Pfam" id="PF00440">
    <property type="entry name" value="TetR_N"/>
    <property type="match status" value="1"/>
</dbReference>
<feature type="domain" description="HTH tetR-type" evidence="5">
    <location>
        <begin position="16"/>
        <end position="75"/>
    </location>
</feature>
<keyword evidence="3" id="KW-0804">Transcription</keyword>
<dbReference type="GO" id="GO:0000976">
    <property type="term" value="F:transcription cis-regulatory region binding"/>
    <property type="evidence" value="ECO:0007669"/>
    <property type="project" value="TreeGrafter"/>
</dbReference>